<dbReference type="Pfam" id="PF00535">
    <property type="entry name" value="Glycos_transf_2"/>
    <property type="match status" value="1"/>
</dbReference>
<reference evidence="5 6" key="1">
    <citation type="submission" date="2015-06" db="EMBL/GenBank/DDBJ databases">
        <title>New insights into the roles of widespread benthic archaea in carbon and nitrogen cycling.</title>
        <authorList>
            <person name="Lazar C.S."/>
            <person name="Baker B.J."/>
            <person name="Seitz K.W."/>
            <person name="Hyde A.S."/>
            <person name="Dick G.J."/>
            <person name="Hinrichs K.-U."/>
            <person name="Teske A.P."/>
        </authorList>
    </citation>
    <scope>NUCLEOTIDE SEQUENCE [LARGE SCALE GENOMIC DNA]</scope>
    <source>
        <strain evidence="5">SG8-32-1</strain>
    </source>
</reference>
<dbReference type="PANTHER" id="PTHR43630">
    <property type="entry name" value="POLY-BETA-1,6-N-ACETYL-D-GLUCOSAMINE SYNTHASE"/>
    <property type="match status" value="1"/>
</dbReference>
<evidence type="ECO:0000256" key="1">
    <source>
        <dbReference type="ARBA" id="ARBA00022676"/>
    </source>
</evidence>
<evidence type="ECO:0000313" key="5">
    <source>
        <dbReference type="EMBL" id="KON33974.1"/>
    </source>
</evidence>
<gene>
    <name evidence="5" type="ORF">AC477_00905</name>
</gene>
<evidence type="ECO:0000256" key="3">
    <source>
        <dbReference type="SAM" id="Phobius"/>
    </source>
</evidence>
<dbReference type="Gene3D" id="3.90.550.10">
    <property type="entry name" value="Spore Coat Polysaccharide Biosynthesis Protein SpsA, Chain A"/>
    <property type="match status" value="1"/>
</dbReference>
<dbReference type="SUPFAM" id="SSF53448">
    <property type="entry name" value="Nucleotide-diphospho-sugar transferases"/>
    <property type="match status" value="1"/>
</dbReference>
<dbReference type="Proteomes" id="UP000037237">
    <property type="component" value="Unassembled WGS sequence"/>
</dbReference>
<dbReference type="InterPro" id="IPR001173">
    <property type="entry name" value="Glyco_trans_2-like"/>
</dbReference>
<keyword evidence="3" id="KW-0472">Membrane</keyword>
<name>A0A0M0BZV6_9ARCH</name>
<organism evidence="5 6">
    <name type="scientific">miscellaneous Crenarchaeota group-1 archaeon SG8-32-1</name>
    <dbReference type="NCBI Taxonomy" id="1685124"/>
    <lineage>
        <taxon>Archaea</taxon>
        <taxon>Candidatus Bathyarchaeota</taxon>
        <taxon>MCG-1</taxon>
    </lineage>
</organism>
<accession>A0A0M0BZV6</accession>
<dbReference type="GO" id="GO:0016757">
    <property type="term" value="F:glycosyltransferase activity"/>
    <property type="evidence" value="ECO:0007669"/>
    <property type="project" value="UniProtKB-KW"/>
</dbReference>
<sequence>MTNEFSDKKVHLTNEEKIEVTLGIALPPYRARARGAHEITVKDAFVSILNQTFDKKRMEIIIVHDGSSERTLSIINELVSKYVVKVNMYSTKGDRITIARQKIVDNAHGNFIVFVDSDMVLPRDFIQKQVDAINDNPLVAVVGANMKGRLRNSVVARLEAMAQSRDYEFGILRKWRKNPKKLGTGGSIFRLAAIRDVGGFDLEIRGAGEDSDITTRIKSAGYLLLLGQAEYEHEFKQNLKSLWNQLEWYGYGSYYCYHKNKDLTDLVYTYFFPVSFGGGVVRAMLSFIATHRKISFLLPFYNLFKATAWWFGFFKANLEGYEPSTCASIVNY</sequence>
<comment type="caution">
    <text evidence="5">The sequence shown here is derived from an EMBL/GenBank/DDBJ whole genome shotgun (WGS) entry which is preliminary data.</text>
</comment>
<dbReference type="PANTHER" id="PTHR43630:SF1">
    <property type="entry name" value="POLY-BETA-1,6-N-ACETYL-D-GLUCOSAMINE SYNTHASE"/>
    <property type="match status" value="1"/>
</dbReference>
<feature type="transmembrane region" description="Helical" evidence="3">
    <location>
        <begin position="296"/>
        <end position="314"/>
    </location>
</feature>
<keyword evidence="3" id="KW-1133">Transmembrane helix</keyword>
<evidence type="ECO:0000313" key="6">
    <source>
        <dbReference type="Proteomes" id="UP000037237"/>
    </source>
</evidence>
<proteinExistence type="predicted"/>
<keyword evidence="1" id="KW-0328">Glycosyltransferase</keyword>
<feature type="transmembrane region" description="Helical" evidence="3">
    <location>
        <begin position="267"/>
        <end position="289"/>
    </location>
</feature>
<evidence type="ECO:0000256" key="2">
    <source>
        <dbReference type="ARBA" id="ARBA00022679"/>
    </source>
</evidence>
<keyword evidence="3" id="KW-0812">Transmembrane</keyword>
<keyword evidence="2" id="KW-0808">Transferase</keyword>
<protein>
    <recommendedName>
        <fullName evidence="4">Glycosyltransferase 2-like domain-containing protein</fullName>
    </recommendedName>
</protein>
<dbReference type="AlphaFoldDB" id="A0A0M0BZV6"/>
<dbReference type="EMBL" id="LFWU01000016">
    <property type="protein sequence ID" value="KON33974.1"/>
    <property type="molecule type" value="Genomic_DNA"/>
</dbReference>
<evidence type="ECO:0000259" key="4">
    <source>
        <dbReference type="Pfam" id="PF00535"/>
    </source>
</evidence>
<dbReference type="InterPro" id="IPR029044">
    <property type="entry name" value="Nucleotide-diphossugar_trans"/>
</dbReference>
<feature type="domain" description="Glycosyltransferase 2-like" evidence="4">
    <location>
        <begin position="40"/>
        <end position="197"/>
    </location>
</feature>